<name>A0A212LFG1_9HYPH</name>
<dbReference type="InterPro" id="IPR011234">
    <property type="entry name" value="Fumarylacetoacetase-like_C"/>
</dbReference>
<dbReference type="Pfam" id="PF01557">
    <property type="entry name" value="FAA_hydrolase"/>
    <property type="match status" value="1"/>
</dbReference>
<evidence type="ECO:0000256" key="1">
    <source>
        <dbReference type="ARBA" id="ARBA00023239"/>
    </source>
</evidence>
<accession>A0A212LFG1</accession>
<dbReference type="GO" id="GO:0016787">
    <property type="term" value="F:hydrolase activity"/>
    <property type="evidence" value="ECO:0007669"/>
    <property type="project" value="UniProtKB-KW"/>
</dbReference>
<protein>
    <submittedName>
        <fullName evidence="3">Fumarylacetoacetate (FAA) hydrolase</fullName>
    </submittedName>
</protein>
<dbReference type="InterPro" id="IPR050772">
    <property type="entry name" value="Hydratase-Decarb/MhpD_sf"/>
</dbReference>
<dbReference type="SUPFAM" id="SSF56529">
    <property type="entry name" value="FAH"/>
    <property type="match status" value="1"/>
</dbReference>
<dbReference type="Gene3D" id="3.90.850.10">
    <property type="entry name" value="Fumarylacetoacetase-like, C-terminal domain"/>
    <property type="match status" value="1"/>
</dbReference>
<feature type="domain" description="Fumarylacetoacetase-like C-terminal" evidence="2">
    <location>
        <begin position="103"/>
        <end position="251"/>
    </location>
</feature>
<dbReference type="PANTHER" id="PTHR30143">
    <property type="entry name" value="ACID HYDRATASE"/>
    <property type="match status" value="1"/>
</dbReference>
<dbReference type="GO" id="GO:0008684">
    <property type="term" value="F:2-oxopent-4-enoate hydratase activity"/>
    <property type="evidence" value="ECO:0007669"/>
    <property type="project" value="TreeGrafter"/>
</dbReference>
<keyword evidence="3" id="KW-0378">Hydrolase</keyword>
<reference evidence="3" key="1">
    <citation type="submission" date="2016-08" db="EMBL/GenBank/DDBJ databases">
        <authorList>
            <person name="Seilhamer J.J."/>
        </authorList>
    </citation>
    <scope>NUCLEOTIDE SEQUENCE</scope>
    <source>
        <strain evidence="3">86</strain>
    </source>
</reference>
<dbReference type="RefSeq" id="WP_288196368.1">
    <property type="nucleotide sequence ID" value="NZ_LT608334.1"/>
</dbReference>
<gene>
    <name evidence="3" type="ORF">KL86PLE_30566</name>
</gene>
<organism evidence="3">
    <name type="scientific">uncultured Pleomorphomonas sp</name>
    <dbReference type="NCBI Taxonomy" id="442121"/>
    <lineage>
        <taxon>Bacteria</taxon>
        <taxon>Pseudomonadati</taxon>
        <taxon>Pseudomonadota</taxon>
        <taxon>Alphaproteobacteria</taxon>
        <taxon>Hyphomicrobiales</taxon>
        <taxon>Pleomorphomonadaceae</taxon>
        <taxon>Pleomorphomonas</taxon>
        <taxon>environmental samples</taxon>
    </lineage>
</organism>
<sequence length="267" mass="27412">MTAAEIEKIASAFVTARRRAEKLEAFPGALPATLADAYRVQERALALDGRPVAGWKVAGIRPDLRPVLGADRLAGPIFADNVRRLPDGGRTEAAVYQGGFAALEAEFVAVFARDLKPGPAGVTADAVLDALEGLHAGSEVASSPLASLNDIGPLAVVCDHGNNAGAIVGPLIADWRNLPAEQLASRMLIDGQVAGEGTAASVAGGPVAALVFLAENLRRRGRHLGKGDVVLTGMTTGIHPVKPGSLGRIEFAAAAACDIDVVAARAR</sequence>
<evidence type="ECO:0000313" key="3">
    <source>
        <dbReference type="EMBL" id="SCM76119.1"/>
    </source>
</evidence>
<dbReference type="InterPro" id="IPR036663">
    <property type="entry name" value="Fumarylacetoacetase_C_sf"/>
</dbReference>
<proteinExistence type="predicted"/>
<dbReference type="EMBL" id="FMJD01000007">
    <property type="protein sequence ID" value="SCM76119.1"/>
    <property type="molecule type" value="Genomic_DNA"/>
</dbReference>
<evidence type="ECO:0000259" key="2">
    <source>
        <dbReference type="Pfam" id="PF01557"/>
    </source>
</evidence>
<keyword evidence="1" id="KW-0456">Lyase</keyword>
<dbReference type="AlphaFoldDB" id="A0A212LFG1"/>
<dbReference type="PANTHER" id="PTHR30143:SF0">
    <property type="entry name" value="2-KETO-4-PENTENOATE HYDRATASE"/>
    <property type="match status" value="1"/>
</dbReference>
<dbReference type="GO" id="GO:0005737">
    <property type="term" value="C:cytoplasm"/>
    <property type="evidence" value="ECO:0007669"/>
    <property type="project" value="TreeGrafter"/>
</dbReference>